<dbReference type="Pfam" id="PF13960">
    <property type="entry name" value="DUF4218"/>
    <property type="match status" value="1"/>
</dbReference>
<dbReference type="EMBL" id="BKCJ010006284">
    <property type="protein sequence ID" value="GEU71308.1"/>
    <property type="molecule type" value="Genomic_DNA"/>
</dbReference>
<gene>
    <name evidence="3" type="ORF">Tci_043286</name>
</gene>
<comment type="caution">
    <text evidence="3">The sequence shown here is derived from an EMBL/GenBank/DDBJ whole genome shotgun (WGS) entry which is preliminary data.</text>
</comment>
<dbReference type="PANTHER" id="PTHR10775:SF185">
    <property type="entry name" value="OS08G0208400 PROTEIN"/>
    <property type="match status" value="1"/>
</dbReference>
<feature type="compositionally biased region" description="Basic and acidic residues" evidence="1">
    <location>
        <begin position="935"/>
        <end position="944"/>
    </location>
</feature>
<evidence type="ECO:0000313" key="3">
    <source>
        <dbReference type="EMBL" id="GEU71308.1"/>
    </source>
</evidence>
<dbReference type="InterPro" id="IPR004242">
    <property type="entry name" value="Transposase_21"/>
</dbReference>
<dbReference type="Pfam" id="PF02992">
    <property type="entry name" value="Transposase_21"/>
    <property type="match status" value="1"/>
</dbReference>
<feature type="region of interest" description="Disordered" evidence="1">
    <location>
        <begin position="1220"/>
        <end position="1254"/>
    </location>
</feature>
<feature type="compositionally biased region" description="Acidic residues" evidence="1">
    <location>
        <begin position="1235"/>
        <end position="1254"/>
    </location>
</feature>
<sequence>MVKPKIGDNVNFEMKSQFMRELRDATILGNKNNDAYEHVERVLGIVSLFNILRVSHDAVMLRVFFITLTGVARRWVDRLPPETVDSWDLFKMHLSKECNGGPKIYGMDEEGVIRKWYCYHDDDDRKRINRGGLSFPEFLLVKNRETQEKELIWDDRFEEWCNNNPDTPTLRFTIVQENLNPRPNDYPFKDWLLKKVLAIGNEIRGEARLFYKHFARIHLLQSSFEGESNAQENHRKEEVQEGNNSPEIEILTNHVLGKDIDVYLRPLIEDLKVLWDRKGVETIDVASGQKFNMRAIVLWTINDFPARSSLSGWSGQGYKACTTCNKDTPSVRVLSKTAYVGHRRFLKKPHKLRSSREFNWQTDNRDPPKEFDRDEILAQLDRLPTRLTGKHPSFGGCEDKTQCSFELNWTKRSIFYELEYWSFLTLRHNLDIMHIKKNVLEAILNTLLMNDKSKDTVKARQDLQRLGIRSSLWLGQTKNGKCLKPQVAYSFTPKNRKKFCQFVKGVKLPDGFGSCFKHKVTDNDTNITGLKSHDCHIMKQRLLPYGLQNYSPDKIARPIIELCSLFKQICSATLMEDDMLKDQIKVVDILGSRRQAYFPPVNVSFERYIKKLKGYVRNNAKLEGSIAEGYVVEETLTFSSHYFQDVTTKFNRPDHNVDSPPLTCQFQVFRSICKSIGLRSLIQFDAQELKKVKCYVLHNSPEIDTYRSQFKRHERRIPRLVWVTDNDNDPEVSTTSELFALACGPTWTPISINSYVVDGVRYVVHSCDECRITQNSGIVRLALTKKCIMVSFKKSSRNNMTQIDIRAESFKDDQYILVTQVKQVLYLEDKAKPYWRVVEHVNHKKFSDGGVIVIEDDPDIIHFDNSSDLLLSTSLNDLDNETLHIDGQSTEVDVLPDIIDVVDEDDDITDDEDAIPHDLADSDNDDLINMSADVARSHGGDDRGKGKRKPNLGGRAACRLNTRDKTQNLSLKEITDMKGSVPIQFELRDKQTVMPLDDHAAHWSSYIEEVIRGAPLYYPSWLKVPKERKATLITYIGTQFDLRPHMESPDWTEFNAGIQQHLQKAYNTNKAAFKAQHWVIDPTTETYNVKKIRRARAENITTSEWDKQSSTTQEYPSLIDTFFMAHTVNGKFLRVEDRCIYEEMRRLKATSTYTDDEINRLARGGKQRWHILGVGRVLPTRATASPSTSAHESTLNSLHKKVDFMMSIFKSDSKYSDMFSQFESGGARGSGGCRDDEEGADHQDDEDEDDDGDT</sequence>
<dbReference type="AlphaFoldDB" id="A0A6L2MBR5"/>
<dbReference type="PANTHER" id="PTHR10775">
    <property type="entry name" value="OS08G0208400 PROTEIN"/>
    <property type="match status" value="1"/>
</dbReference>
<protein>
    <recommendedName>
        <fullName evidence="2">DUF4218 domain-containing protein</fullName>
    </recommendedName>
</protein>
<evidence type="ECO:0000259" key="2">
    <source>
        <dbReference type="Pfam" id="PF13960"/>
    </source>
</evidence>
<proteinExistence type="predicted"/>
<organism evidence="3">
    <name type="scientific">Tanacetum cinerariifolium</name>
    <name type="common">Dalmatian daisy</name>
    <name type="synonym">Chrysanthemum cinerariifolium</name>
    <dbReference type="NCBI Taxonomy" id="118510"/>
    <lineage>
        <taxon>Eukaryota</taxon>
        <taxon>Viridiplantae</taxon>
        <taxon>Streptophyta</taxon>
        <taxon>Embryophyta</taxon>
        <taxon>Tracheophyta</taxon>
        <taxon>Spermatophyta</taxon>
        <taxon>Magnoliopsida</taxon>
        <taxon>eudicotyledons</taxon>
        <taxon>Gunneridae</taxon>
        <taxon>Pentapetalae</taxon>
        <taxon>asterids</taxon>
        <taxon>campanulids</taxon>
        <taxon>Asterales</taxon>
        <taxon>Asteraceae</taxon>
        <taxon>Asteroideae</taxon>
        <taxon>Anthemideae</taxon>
        <taxon>Anthemidinae</taxon>
        <taxon>Tanacetum</taxon>
    </lineage>
</organism>
<feature type="region of interest" description="Disordered" evidence="1">
    <location>
        <begin position="934"/>
        <end position="955"/>
    </location>
</feature>
<name>A0A6L2MBR5_TANCI</name>
<dbReference type="InterPro" id="IPR025452">
    <property type="entry name" value="DUF4218"/>
</dbReference>
<accession>A0A6L2MBR5</accession>
<feature type="domain" description="DUF4218" evidence="2">
    <location>
        <begin position="604"/>
        <end position="656"/>
    </location>
</feature>
<evidence type="ECO:0000256" key="1">
    <source>
        <dbReference type="SAM" id="MobiDB-lite"/>
    </source>
</evidence>
<reference evidence="3" key="1">
    <citation type="journal article" date="2019" name="Sci. Rep.">
        <title>Draft genome of Tanacetum cinerariifolium, the natural source of mosquito coil.</title>
        <authorList>
            <person name="Yamashiro T."/>
            <person name="Shiraishi A."/>
            <person name="Satake H."/>
            <person name="Nakayama K."/>
        </authorList>
    </citation>
    <scope>NUCLEOTIDE SEQUENCE</scope>
</reference>